<feature type="domain" description="CoA-binding" evidence="1">
    <location>
        <begin position="19"/>
        <end position="113"/>
    </location>
</feature>
<dbReference type="InterPro" id="IPR003781">
    <property type="entry name" value="CoA-bd"/>
</dbReference>
<dbReference type="OrthoDB" id="9804695at2"/>
<dbReference type="PANTHER" id="PTHR33303:SF2">
    <property type="entry name" value="COA-BINDING DOMAIN-CONTAINING PROTEIN"/>
    <property type="match status" value="1"/>
</dbReference>
<dbReference type="Gene3D" id="3.40.50.720">
    <property type="entry name" value="NAD(P)-binding Rossmann-like Domain"/>
    <property type="match status" value="1"/>
</dbReference>
<proteinExistence type="predicted"/>
<reference evidence="2 3" key="1">
    <citation type="submission" date="2012-06" db="EMBL/GenBank/DDBJ databases">
        <title>Complete sequence of Sulfurospirillum barnesii SES-3.</title>
        <authorList>
            <consortium name="US DOE Joint Genome Institute"/>
            <person name="Lucas S."/>
            <person name="Han J."/>
            <person name="Lapidus A."/>
            <person name="Cheng J.-F."/>
            <person name="Goodwin L."/>
            <person name="Pitluck S."/>
            <person name="Peters L."/>
            <person name="Ovchinnikova G."/>
            <person name="Lu M."/>
            <person name="Detter J.C."/>
            <person name="Han C."/>
            <person name="Tapia R."/>
            <person name="Land M."/>
            <person name="Hauser L."/>
            <person name="Kyrpides N."/>
            <person name="Ivanova N."/>
            <person name="Pagani I."/>
            <person name="Stolz J."/>
            <person name="Arkin A."/>
            <person name="Dehal P."/>
            <person name="Oremland R."/>
            <person name="Saltikov C."/>
            <person name="Basu P."/>
            <person name="Hollibaugh J."/>
            <person name="Newman D."/>
            <person name="Stolyar S."/>
            <person name="Hazen T."/>
            <person name="Woyke T."/>
        </authorList>
    </citation>
    <scope>NUCLEOTIDE SEQUENCE [LARGE SCALE GENOMIC DNA]</scope>
    <source>
        <strain evidence="3">ATCC 700032 / DSM 10660 / SES-3</strain>
    </source>
</reference>
<dbReference type="PANTHER" id="PTHR33303">
    <property type="entry name" value="CYTOPLASMIC PROTEIN-RELATED"/>
    <property type="match status" value="1"/>
</dbReference>
<accession>I3XX95</accession>
<gene>
    <name evidence="2" type="ordered locus">Sulba_1277</name>
</gene>
<dbReference type="SMART" id="SM00881">
    <property type="entry name" value="CoA_binding"/>
    <property type="match status" value="1"/>
</dbReference>
<name>I3XX95_SULBS</name>
<keyword evidence="3" id="KW-1185">Reference proteome</keyword>
<dbReference type="EMBL" id="CP003333">
    <property type="protein sequence ID" value="AFL68569.1"/>
    <property type="molecule type" value="Genomic_DNA"/>
</dbReference>
<dbReference type="RefSeq" id="WP_014769447.1">
    <property type="nucleotide sequence ID" value="NC_018002.1"/>
</dbReference>
<dbReference type="AlphaFoldDB" id="I3XX95"/>
<evidence type="ECO:0000313" key="2">
    <source>
        <dbReference type="EMBL" id="AFL68569.1"/>
    </source>
</evidence>
<dbReference type="HOGENOM" id="CLU_112567_0_0_7"/>
<dbReference type="InterPro" id="IPR036291">
    <property type="entry name" value="NAD(P)-bd_dom_sf"/>
</dbReference>
<dbReference type="SUPFAM" id="SSF51735">
    <property type="entry name" value="NAD(P)-binding Rossmann-fold domains"/>
    <property type="match status" value="1"/>
</dbReference>
<organism evidence="2 3">
    <name type="scientific">Sulfurospirillum barnesii (strain ATCC 700032 / DSM 10660 / SES-3)</name>
    <dbReference type="NCBI Taxonomy" id="760154"/>
    <lineage>
        <taxon>Bacteria</taxon>
        <taxon>Pseudomonadati</taxon>
        <taxon>Campylobacterota</taxon>
        <taxon>Epsilonproteobacteria</taxon>
        <taxon>Campylobacterales</taxon>
        <taxon>Sulfurospirillaceae</taxon>
        <taxon>Sulfurospirillum</taxon>
    </lineage>
</organism>
<dbReference type="PATRIC" id="fig|760154.4.peg.1279"/>
<dbReference type="KEGG" id="sba:Sulba_1277"/>
<protein>
    <submittedName>
        <fullName evidence="2">Putative CoA-binding protein</fullName>
    </submittedName>
</protein>
<evidence type="ECO:0000259" key="1">
    <source>
        <dbReference type="SMART" id="SM00881"/>
    </source>
</evidence>
<sequence length="144" mass="16361">MECEISNIKMPDDAGIQDIFSMCKSIAIIGLSPDPTKDSHKVARYLQEKGFKIYPVYPKEETILGEKVYRSLLDIPEQVDMVDMFRKPEIANGLLEEVLQKGGVKVFWLQLGIVNNDACEKAKAHGLIAIQNRCTKVEYERLMK</sequence>
<dbReference type="STRING" id="760154.Sulba_1277"/>
<dbReference type="eggNOG" id="COG1832">
    <property type="taxonomic scope" value="Bacteria"/>
</dbReference>
<dbReference type="Pfam" id="PF13380">
    <property type="entry name" value="CoA_binding_2"/>
    <property type="match status" value="1"/>
</dbReference>
<evidence type="ECO:0000313" key="3">
    <source>
        <dbReference type="Proteomes" id="UP000006176"/>
    </source>
</evidence>
<dbReference type="Proteomes" id="UP000006176">
    <property type="component" value="Chromosome"/>
</dbReference>